<dbReference type="InterPro" id="IPR011992">
    <property type="entry name" value="EF-hand-dom_pair"/>
</dbReference>
<comment type="caution">
    <text evidence="1">The sequence shown here is derived from an EMBL/GenBank/DDBJ whole genome shotgun (WGS) entry which is preliminary data.</text>
</comment>
<evidence type="ECO:0000313" key="1">
    <source>
        <dbReference type="EMBL" id="MDA7426127.1"/>
    </source>
</evidence>
<reference evidence="1 2" key="1">
    <citation type="submission" date="2023-01" db="EMBL/GenBank/DDBJ databases">
        <title>Thalassococcus onchidii sp. nov., isolated from a marine invertebrate from the South China Sea.</title>
        <authorList>
            <person name="Xu S."/>
            <person name="Liu Z."/>
            <person name="Xu Y."/>
        </authorList>
    </citation>
    <scope>NUCLEOTIDE SEQUENCE [LARGE SCALE GENOMIC DNA]</scope>
    <source>
        <strain evidence="1 2">KCTC 32084</strain>
    </source>
</reference>
<sequence>MTRWLPLILCTLTAPASAGEAHKPYGEEYFEQFTFRAYEHGLHQPAPDGAVVIRFGQVDRNHNHIWDSHEIAYSFGPAARDVILSFDANADGRVSLLEFRAYDDGKGGPDGVLWEYP</sequence>
<dbReference type="EMBL" id="JAQIOY010000007">
    <property type="protein sequence ID" value="MDA7426127.1"/>
    <property type="molecule type" value="Genomic_DNA"/>
</dbReference>
<evidence type="ECO:0000313" key="2">
    <source>
        <dbReference type="Proteomes" id="UP001210720"/>
    </source>
</evidence>
<dbReference type="Proteomes" id="UP001210720">
    <property type="component" value="Unassembled WGS sequence"/>
</dbReference>
<dbReference type="SUPFAM" id="SSF47473">
    <property type="entry name" value="EF-hand"/>
    <property type="match status" value="1"/>
</dbReference>
<dbReference type="InterPro" id="IPR018247">
    <property type="entry name" value="EF_Hand_1_Ca_BS"/>
</dbReference>
<proteinExistence type="predicted"/>
<accession>A0ABT4XVZ9</accession>
<keyword evidence="2" id="KW-1185">Reference proteome</keyword>
<gene>
    <name evidence="1" type="ORF">PFY00_15435</name>
</gene>
<organism evidence="1 2">
    <name type="scientific">Thalassococcus lentus</name>
    <dbReference type="NCBI Taxonomy" id="1210524"/>
    <lineage>
        <taxon>Bacteria</taxon>
        <taxon>Pseudomonadati</taxon>
        <taxon>Pseudomonadota</taxon>
        <taxon>Alphaproteobacteria</taxon>
        <taxon>Rhodobacterales</taxon>
        <taxon>Roseobacteraceae</taxon>
        <taxon>Thalassococcus</taxon>
    </lineage>
</organism>
<name>A0ABT4XVZ9_9RHOB</name>
<dbReference type="RefSeq" id="WP_271433482.1">
    <property type="nucleotide sequence ID" value="NZ_JAQIOY010000007.1"/>
</dbReference>
<protein>
    <recommendedName>
        <fullName evidence="3">EF-hand domain-containing protein</fullName>
    </recommendedName>
</protein>
<dbReference type="PROSITE" id="PS00018">
    <property type="entry name" value="EF_HAND_1"/>
    <property type="match status" value="1"/>
</dbReference>
<evidence type="ECO:0008006" key="3">
    <source>
        <dbReference type="Google" id="ProtNLM"/>
    </source>
</evidence>